<comment type="caution">
    <text evidence="2">The sequence shown here is derived from an EMBL/GenBank/DDBJ whole genome shotgun (WGS) entry which is preliminary data.</text>
</comment>
<keyword evidence="1" id="KW-1133">Transmembrane helix</keyword>
<dbReference type="AlphaFoldDB" id="A0A9C7G6M0"/>
<sequence>MESKEKILNVVKILGSTVLGIGIIMFLLGLFVSDYTILTSIGIGTVMGAVFIFLIGVFFVATEEMLSKTSKGHQIIPQAVKKETPVYK</sequence>
<reference evidence="2" key="1">
    <citation type="submission" date="2021-10" db="EMBL/GenBank/DDBJ databases">
        <authorList>
            <person name="Criscuolo A."/>
        </authorList>
    </citation>
    <scope>NUCLEOTIDE SEQUENCE</scope>
    <source>
        <strain evidence="2">CIP111885</strain>
    </source>
</reference>
<feature type="transmembrane region" description="Helical" evidence="1">
    <location>
        <begin position="7"/>
        <end position="31"/>
    </location>
</feature>
<evidence type="ECO:0000256" key="1">
    <source>
        <dbReference type="SAM" id="Phobius"/>
    </source>
</evidence>
<keyword evidence="1" id="KW-0472">Membrane</keyword>
<evidence type="ECO:0000313" key="2">
    <source>
        <dbReference type="EMBL" id="CAG9606904.1"/>
    </source>
</evidence>
<keyword evidence="3" id="KW-1185">Reference proteome</keyword>
<proteinExistence type="predicted"/>
<organism evidence="2 3">
    <name type="scientific">Pseudoneobacillus rhizosphaerae</name>
    <dbReference type="NCBI Taxonomy" id="2880968"/>
    <lineage>
        <taxon>Bacteria</taxon>
        <taxon>Bacillati</taxon>
        <taxon>Bacillota</taxon>
        <taxon>Bacilli</taxon>
        <taxon>Bacillales</taxon>
        <taxon>Bacillaceae</taxon>
        <taxon>Pseudoneobacillus</taxon>
    </lineage>
</organism>
<gene>
    <name evidence="2" type="ORF">NEOCIP111885_00592</name>
</gene>
<name>A0A9C7G6M0_9BACI</name>
<evidence type="ECO:0000313" key="3">
    <source>
        <dbReference type="Proteomes" id="UP000789845"/>
    </source>
</evidence>
<dbReference type="Proteomes" id="UP000789845">
    <property type="component" value="Unassembled WGS sequence"/>
</dbReference>
<dbReference type="RefSeq" id="WP_230495181.1">
    <property type="nucleotide sequence ID" value="NZ_CAKJTG010000003.1"/>
</dbReference>
<accession>A0A9C7G6M0</accession>
<keyword evidence="1" id="KW-0812">Transmembrane</keyword>
<feature type="transmembrane region" description="Helical" evidence="1">
    <location>
        <begin position="37"/>
        <end position="61"/>
    </location>
</feature>
<protein>
    <submittedName>
        <fullName evidence="2">Uncharacterized protein</fullName>
    </submittedName>
</protein>
<dbReference type="EMBL" id="CAKJTG010000003">
    <property type="protein sequence ID" value="CAG9606904.1"/>
    <property type="molecule type" value="Genomic_DNA"/>
</dbReference>